<keyword evidence="2" id="KW-1185">Reference proteome</keyword>
<dbReference type="AlphaFoldDB" id="A0A8D0F3N0"/>
<sequence length="121" mass="12624">MTKFSQLFHPGLPIGSHQHHLCPPSAPPASQLVFLPAPASAVFPISSAVSFPSIFSSLLSLERKAAPRFKQRALSAQRCTRAAGWDTAGRAAGLDTEGCCCLWGSPGKRVSVAPLLGGEGV</sequence>
<reference evidence="1" key="1">
    <citation type="submission" date="2025-08" db="UniProtKB">
        <authorList>
            <consortium name="Ensembl"/>
        </authorList>
    </citation>
    <scope>IDENTIFICATION</scope>
</reference>
<dbReference type="Proteomes" id="UP000694551">
    <property type="component" value="Unplaced"/>
</dbReference>
<reference evidence="1" key="2">
    <citation type="submission" date="2025-09" db="UniProtKB">
        <authorList>
            <consortium name="Ensembl"/>
        </authorList>
    </citation>
    <scope>IDENTIFICATION</scope>
</reference>
<name>A0A8D0F3N0_STROC</name>
<accession>A0A8D0F3N0</accession>
<dbReference type="Ensembl" id="ENSSOCT00000008863.1">
    <property type="protein sequence ID" value="ENSSOCP00000008643.1"/>
    <property type="gene ID" value="ENSSOCG00000006603.1"/>
</dbReference>
<evidence type="ECO:0000313" key="2">
    <source>
        <dbReference type="Proteomes" id="UP000694551"/>
    </source>
</evidence>
<proteinExistence type="predicted"/>
<protein>
    <submittedName>
        <fullName evidence="1">Uncharacterized protein</fullName>
    </submittedName>
</protein>
<organism evidence="1 2">
    <name type="scientific">Strix occidentalis caurina</name>
    <name type="common">northern spotted owl</name>
    <dbReference type="NCBI Taxonomy" id="311401"/>
    <lineage>
        <taxon>Eukaryota</taxon>
        <taxon>Metazoa</taxon>
        <taxon>Chordata</taxon>
        <taxon>Craniata</taxon>
        <taxon>Vertebrata</taxon>
        <taxon>Euteleostomi</taxon>
        <taxon>Archelosauria</taxon>
        <taxon>Archosauria</taxon>
        <taxon>Dinosauria</taxon>
        <taxon>Saurischia</taxon>
        <taxon>Theropoda</taxon>
        <taxon>Coelurosauria</taxon>
        <taxon>Aves</taxon>
        <taxon>Neognathae</taxon>
        <taxon>Neoaves</taxon>
        <taxon>Telluraves</taxon>
        <taxon>Strigiformes</taxon>
        <taxon>Strigidae</taxon>
        <taxon>Strix</taxon>
    </lineage>
</organism>
<evidence type="ECO:0000313" key="1">
    <source>
        <dbReference type="Ensembl" id="ENSSOCP00000008643.1"/>
    </source>
</evidence>